<name>A0A5M8AW96_9BURK</name>
<evidence type="ECO:0000313" key="6">
    <source>
        <dbReference type="Proteomes" id="UP000324324"/>
    </source>
</evidence>
<dbReference type="AlphaFoldDB" id="A0A5M8AW96"/>
<feature type="domain" description="SHSP" evidence="4">
    <location>
        <begin position="35"/>
        <end position="180"/>
    </location>
</feature>
<protein>
    <submittedName>
        <fullName evidence="5">Hsp20/alpha crystallin family protein</fullName>
    </submittedName>
</protein>
<dbReference type="InterPro" id="IPR008978">
    <property type="entry name" value="HSP20-like_chaperone"/>
</dbReference>
<dbReference type="EMBL" id="VWRN01000025">
    <property type="protein sequence ID" value="KAA6127052.1"/>
    <property type="molecule type" value="Genomic_DNA"/>
</dbReference>
<evidence type="ECO:0000256" key="2">
    <source>
        <dbReference type="RuleBase" id="RU003616"/>
    </source>
</evidence>
<dbReference type="Pfam" id="PF00011">
    <property type="entry name" value="HSP20"/>
    <property type="match status" value="1"/>
</dbReference>
<proteinExistence type="inferred from homology"/>
<sequence>MYASLLSSPGSLFAEFDRLQRELQQFLSTPSSIRAVARGAFPAVNIGMTPSSVEVYAFAPGIDPSTLDVSVDRGLLTIAGQRSAQMQGTQPQTAQSGQTDPSASQQADQQGQSGSGSGSSRLGEDTNVYVRERFNGSFRRVISLPEDVDTARIDATYRDGLLRISIARQESAQPRRITVN</sequence>
<dbReference type="SUPFAM" id="SSF49764">
    <property type="entry name" value="HSP20-like chaperones"/>
    <property type="match status" value="1"/>
</dbReference>
<dbReference type="Proteomes" id="UP000324324">
    <property type="component" value="Unassembled WGS sequence"/>
</dbReference>
<dbReference type="InterPro" id="IPR002068">
    <property type="entry name" value="A-crystallin/Hsp20_dom"/>
</dbReference>
<dbReference type="RefSeq" id="WP_150082751.1">
    <property type="nucleotide sequence ID" value="NZ_VWRN01000025.1"/>
</dbReference>
<evidence type="ECO:0000256" key="1">
    <source>
        <dbReference type="PROSITE-ProRule" id="PRU00285"/>
    </source>
</evidence>
<dbReference type="CDD" id="cd06464">
    <property type="entry name" value="ACD_sHsps-like"/>
    <property type="match status" value="1"/>
</dbReference>
<accession>A0A5M8AW96</accession>
<comment type="caution">
    <text evidence="5">The sequence shown here is derived from an EMBL/GenBank/DDBJ whole genome shotgun (WGS) entry which is preliminary data.</text>
</comment>
<organism evidence="5 6">
    <name type="scientific">Cupriavidus cauae</name>
    <dbReference type="NCBI Taxonomy" id="2608999"/>
    <lineage>
        <taxon>Bacteria</taxon>
        <taxon>Pseudomonadati</taxon>
        <taxon>Pseudomonadota</taxon>
        <taxon>Betaproteobacteria</taxon>
        <taxon>Burkholderiales</taxon>
        <taxon>Burkholderiaceae</taxon>
        <taxon>Cupriavidus</taxon>
    </lineage>
</organism>
<feature type="region of interest" description="Disordered" evidence="3">
    <location>
        <begin position="82"/>
        <end position="125"/>
    </location>
</feature>
<evidence type="ECO:0000256" key="3">
    <source>
        <dbReference type="SAM" id="MobiDB-lite"/>
    </source>
</evidence>
<dbReference type="PANTHER" id="PTHR11527">
    <property type="entry name" value="HEAT-SHOCK PROTEIN 20 FAMILY MEMBER"/>
    <property type="match status" value="1"/>
</dbReference>
<evidence type="ECO:0000259" key="4">
    <source>
        <dbReference type="PROSITE" id="PS01031"/>
    </source>
</evidence>
<dbReference type="Gene3D" id="2.60.40.790">
    <property type="match status" value="1"/>
</dbReference>
<gene>
    <name evidence="5" type="ORF">F1599_08515</name>
</gene>
<feature type="compositionally biased region" description="Polar residues" evidence="3">
    <location>
        <begin position="82"/>
        <end position="101"/>
    </location>
</feature>
<dbReference type="InterPro" id="IPR031107">
    <property type="entry name" value="Small_HSP"/>
</dbReference>
<comment type="similarity">
    <text evidence="1 2">Belongs to the small heat shock protein (HSP20) family.</text>
</comment>
<feature type="compositionally biased region" description="Low complexity" evidence="3">
    <location>
        <begin position="102"/>
        <end position="112"/>
    </location>
</feature>
<evidence type="ECO:0000313" key="5">
    <source>
        <dbReference type="EMBL" id="KAA6127052.1"/>
    </source>
</evidence>
<reference evidence="5 6" key="1">
    <citation type="submission" date="2019-09" db="EMBL/GenBank/DDBJ databases">
        <title>Isolation of a novel species in the genus Cupriavidus from patients with sepsis using whole genome sequencing.</title>
        <authorList>
            <person name="Kweon O.J."/>
            <person name="Lee M.-K."/>
        </authorList>
    </citation>
    <scope>NUCLEOTIDE SEQUENCE [LARGE SCALE GENOMIC DNA]</scope>
    <source>
        <strain evidence="5 6">MKL-01</strain>
    </source>
</reference>
<dbReference type="PROSITE" id="PS01031">
    <property type="entry name" value="SHSP"/>
    <property type="match status" value="1"/>
</dbReference>
<keyword evidence="6" id="KW-1185">Reference proteome</keyword>